<evidence type="ECO:0000256" key="2">
    <source>
        <dbReference type="ARBA" id="ARBA00023186"/>
    </source>
</evidence>
<dbReference type="Proteomes" id="UP000192907">
    <property type="component" value="Unassembled WGS sequence"/>
</dbReference>
<dbReference type="PANTHER" id="PTHR33643:SF1">
    <property type="entry name" value="UREASE ACCESSORY PROTEIN D"/>
    <property type="match status" value="1"/>
</dbReference>
<dbReference type="STRING" id="1513793.SAMN06296036_103301"/>
<keyword evidence="2" id="KW-0143">Chaperone</keyword>
<organism evidence="3 4">
    <name type="scientific">Pseudobacteriovorax antillogorgiicola</name>
    <dbReference type="NCBI Taxonomy" id="1513793"/>
    <lineage>
        <taxon>Bacteria</taxon>
        <taxon>Pseudomonadati</taxon>
        <taxon>Bdellovibrionota</taxon>
        <taxon>Oligoflexia</taxon>
        <taxon>Oligoflexales</taxon>
        <taxon>Pseudobacteriovoracaceae</taxon>
        <taxon>Pseudobacteriovorax</taxon>
    </lineage>
</organism>
<evidence type="ECO:0000313" key="4">
    <source>
        <dbReference type="Proteomes" id="UP000192907"/>
    </source>
</evidence>
<dbReference type="RefSeq" id="WP_132315823.1">
    <property type="nucleotide sequence ID" value="NZ_FWZT01000003.1"/>
</dbReference>
<protein>
    <submittedName>
        <fullName evidence="3">Urease accessory protein</fullName>
    </submittedName>
</protein>
<dbReference type="OrthoDB" id="9798842at2"/>
<dbReference type="GO" id="GO:0016151">
    <property type="term" value="F:nickel cation binding"/>
    <property type="evidence" value="ECO:0007669"/>
    <property type="project" value="InterPro"/>
</dbReference>
<dbReference type="AlphaFoldDB" id="A0A1Y6BD51"/>
<reference evidence="4" key="1">
    <citation type="submission" date="2017-04" db="EMBL/GenBank/DDBJ databases">
        <authorList>
            <person name="Varghese N."/>
            <person name="Submissions S."/>
        </authorList>
    </citation>
    <scope>NUCLEOTIDE SEQUENCE [LARGE SCALE GENOMIC DNA]</scope>
    <source>
        <strain evidence="4">RKEM611</strain>
    </source>
</reference>
<dbReference type="InterPro" id="IPR002669">
    <property type="entry name" value="UreD"/>
</dbReference>
<dbReference type="HAMAP" id="MF_01384">
    <property type="entry name" value="UreD"/>
    <property type="match status" value="1"/>
</dbReference>
<gene>
    <name evidence="3" type="ORF">SAMN06296036_103301</name>
</gene>
<name>A0A1Y6BD51_9BACT</name>
<dbReference type="PANTHER" id="PTHR33643">
    <property type="entry name" value="UREASE ACCESSORY PROTEIN D"/>
    <property type="match status" value="1"/>
</dbReference>
<comment type="similarity">
    <text evidence="1">Belongs to the UreD family.</text>
</comment>
<keyword evidence="4" id="KW-1185">Reference proteome</keyword>
<sequence length="266" mass="30236">MIWPASLKLEYRDGNDRPRYYSRHQGPLMVQKPFWDHSSRTLHHYLLHPPGGVVGGDQLTIDVAMESRDRILVTSPSAQKVYRSDGRVAKAKTVIHHSSDGVLLWLPLETILFGDARFYNDVEIHLGPSSELMFWDILIFGRPSIGEAFDQGELVNHLKVYREGRLILNDRLAIGPESSLLKSRLGLGGKTCYGQLLAVGPSIDERFRTSTEAELDIEPWTYYEGIFQTRSIEVCPYRVRDNFASILGFHAGEENSGFEAPRIWSY</sequence>
<proteinExistence type="inferred from homology"/>
<evidence type="ECO:0000313" key="3">
    <source>
        <dbReference type="EMBL" id="SMF02991.1"/>
    </source>
</evidence>
<dbReference type="Pfam" id="PF01774">
    <property type="entry name" value="UreD"/>
    <property type="match status" value="1"/>
</dbReference>
<dbReference type="EMBL" id="FWZT01000003">
    <property type="protein sequence ID" value="SMF02991.1"/>
    <property type="molecule type" value="Genomic_DNA"/>
</dbReference>
<evidence type="ECO:0000256" key="1">
    <source>
        <dbReference type="ARBA" id="ARBA00007177"/>
    </source>
</evidence>
<accession>A0A1Y6BD51</accession>